<proteinExistence type="predicted"/>
<keyword evidence="1" id="KW-0732">Signal</keyword>
<organism evidence="2 3">
    <name type="scientific">Anaerolinea thermophila (strain DSM 14523 / JCM 11388 / NBRC 100420 / UNI-1)</name>
    <dbReference type="NCBI Taxonomy" id="926569"/>
    <lineage>
        <taxon>Bacteria</taxon>
        <taxon>Bacillati</taxon>
        <taxon>Chloroflexota</taxon>
        <taxon>Anaerolineae</taxon>
        <taxon>Anaerolineales</taxon>
        <taxon>Anaerolineaceae</taxon>
        <taxon>Anaerolinea</taxon>
    </lineage>
</organism>
<evidence type="ECO:0000313" key="2">
    <source>
        <dbReference type="EMBL" id="BAJ63771.1"/>
    </source>
</evidence>
<name>E8N5Q7_ANATU</name>
<dbReference type="EMBL" id="AP012029">
    <property type="protein sequence ID" value="BAJ63771.1"/>
    <property type="molecule type" value="Genomic_DNA"/>
</dbReference>
<dbReference type="Proteomes" id="UP000008922">
    <property type="component" value="Chromosome"/>
</dbReference>
<feature type="chain" id="PRO_5003228190" description="PepSY domain-containing protein" evidence="1">
    <location>
        <begin position="27"/>
        <end position="227"/>
    </location>
</feature>
<evidence type="ECO:0000313" key="3">
    <source>
        <dbReference type="Proteomes" id="UP000008922"/>
    </source>
</evidence>
<dbReference type="AlphaFoldDB" id="E8N5Q7"/>
<evidence type="ECO:0008006" key="4">
    <source>
        <dbReference type="Google" id="ProtNLM"/>
    </source>
</evidence>
<gene>
    <name evidence="2" type="ordered locus">ANT_17450</name>
</gene>
<dbReference type="HOGENOM" id="CLU_1217772_0_0_0"/>
<dbReference type="KEGG" id="atm:ANT_17450"/>
<feature type="signal peptide" evidence="1">
    <location>
        <begin position="1"/>
        <end position="26"/>
    </location>
</feature>
<evidence type="ECO:0000256" key="1">
    <source>
        <dbReference type="SAM" id="SignalP"/>
    </source>
</evidence>
<dbReference type="InParanoid" id="E8N5Q7"/>
<reference evidence="2 3" key="1">
    <citation type="submission" date="2010-12" db="EMBL/GenBank/DDBJ databases">
        <title>Whole genome sequence of Anaerolinea thermophila UNI-1.</title>
        <authorList>
            <person name="Narita-Yamada S."/>
            <person name="Kishi E."/>
            <person name="Watanabe Y."/>
            <person name="Takasaki K."/>
            <person name="Ankai A."/>
            <person name="Oguchi A."/>
            <person name="Fukui S."/>
            <person name="Takahashi M."/>
            <person name="Yashiro I."/>
            <person name="Hosoyama A."/>
            <person name="Sekiguchi Y."/>
            <person name="Hanada S."/>
            <person name="Fujita N."/>
        </authorList>
    </citation>
    <scope>NUCLEOTIDE SEQUENCE [LARGE SCALE GENOMIC DNA]</scope>
    <source>
        <strain evidence="3">DSM 14523 / JCM 11388 / NBRC 100420 / UNI-1</strain>
    </source>
</reference>
<protein>
    <recommendedName>
        <fullName evidence="4">PepSY domain-containing protein</fullName>
    </recommendedName>
</protein>
<dbReference type="PROSITE" id="PS51257">
    <property type="entry name" value="PROKAR_LIPOPROTEIN"/>
    <property type="match status" value="1"/>
</dbReference>
<sequence length="227" mass="25705">MPLMEKKMKKYWFIILAVCASLLFSACQPQHENPSQMPSPYPSGEIPNPYQHPYPPFEPAEEEQLVKTVLQKVSDILGKPQEVLKVQKVESKEWANACLELPHPDETCAEMIVNGYRIQLLVEGKTVFVHTNQDGSVVRIAGENEMGDISDKAKNYLVEKLGIPTEEITILEVQEVEWPDSCLGVVQPDQMCLQVITPGYRIVVEVKGKKIILHTDREGKRILQAKR</sequence>
<dbReference type="STRING" id="926569.ANT_17450"/>
<accession>E8N5Q7</accession>
<keyword evidence="3" id="KW-1185">Reference proteome</keyword>